<dbReference type="PANTHER" id="PTHR10668">
    <property type="entry name" value="PHYTOENE DEHYDROGENASE"/>
    <property type="match status" value="1"/>
</dbReference>
<proteinExistence type="predicted"/>
<dbReference type="OrthoDB" id="833207at2"/>
<sequence>MTSAAAGEYDAIVVGGGHNGLTAAAYLQRAGLSTLVLEAGAETGGLATTVEPGPSGYLHNPHANYLMYHDIMPAVRDLRLRAHGLEVAWPKAQHGIAFADGRPPIVVHRADALDLTRASVARYSAADATRLTGLLRRADRVRRAMKHQVYNPPDHAGFERFTAAVETAYRGSVPRRAAEMPAWELIGSLFHTPELRTLLLRAAHELGADLTAEGSGMSFLGAVLPTLGRMRLPLGGMRTLARAMTDACAGLGVTVRTRARVKEIVTDGSAATGVRIEGGEILAARRAVVSSAGLAATLLDMVDADVLPPTARREVEEFAARPSTALASSMFCLRRRPEYSSGRWDPDIDQCFQVMVGLDDPGAVLQQTREVDQGALPLPATAVRVNSMWDPAQAPAGKHVAGADTVFPGFLHDSGGWADVAGSYNEALLDVLQRYAPNLNGGNVIWSTFVVPERHDRKIFLRSGTDQYRAPVRRLYLCGASTHPGGGVHGGPGYNALAAIAEDAGLPAAAYRHR</sequence>
<evidence type="ECO:0000256" key="2">
    <source>
        <dbReference type="ARBA" id="ARBA00038825"/>
    </source>
</evidence>
<evidence type="ECO:0000256" key="3">
    <source>
        <dbReference type="ARBA" id="ARBA00040298"/>
    </source>
</evidence>
<protein>
    <recommendedName>
        <fullName evidence="3">Pyridine nucleotide-disulfide oxidoreductase domain-containing protein 2</fullName>
    </recommendedName>
</protein>
<dbReference type="AlphaFoldDB" id="A0A6L3W0S3"/>
<dbReference type="Pfam" id="PF01593">
    <property type="entry name" value="Amino_oxidase"/>
    <property type="match status" value="1"/>
</dbReference>
<evidence type="ECO:0000313" key="5">
    <source>
        <dbReference type="EMBL" id="KAB2384835.1"/>
    </source>
</evidence>
<accession>A0A6L3W0S3</accession>
<name>A0A6L3W0S3_9ACTN</name>
<dbReference type="GO" id="GO:0016491">
    <property type="term" value="F:oxidoreductase activity"/>
    <property type="evidence" value="ECO:0007669"/>
    <property type="project" value="InterPro"/>
</dbReference>
<dbReference type="EMBL" id="WBMR01000018">
    <property type="protein sequence ID" value="KAB2384835.1"/>
    <property type="molecule type" value="Genomic_DNA"/>
</dbReference>
<evidence type="ECO:0000256" key="1">
    <source>
        <dbReference type="ARBA" id="ARBA00037217"/>
    </source>
</evidence>
<dbReference type="InterPro" id="IPR036188">
    <property type="entry name" value="FAD/NAD-bd_sf"/>
</dbReference>
<feature type="domain" description="Amine oxidase" evidence="4">
    <location>
        <begin position="20"/>
        <end position="490"/>
    </location>
</feature>
<dbReference type="Proteomes" id="UP000483004">
    <property type="component" value="Unassembled WGS sequence"/>
</dbReference>
<dbReference type="InterPro" id="IPR002937">
    <property type="entry name" value="Amino_oxidase"/>
</dbReference>
<gene>
    <name evidence="5" type="ORF">F9B16_09405</name>
</gene>
<comment type="subunit">
    <text evidence="2">Interacts with COX5B; this interaction may contribute to localize PYROXD2 to the inner face of the inner mitochondrial membrane.</text>
</comment>
<evidence type="ECO:0000313" key="6">
    <source>
        <dbReference type="Proteomes" id="UP000483004"/>
    </source>
</evidence>
<comment type="caution">
    <text evidence="5">The sequence shown here is derived from an EMBL/GenBank/DDBJ whole genome shotgun (WGS) entry which is preliminary data.</text>
</comment>
<organism evidence="5 6">
    <name type="scientific">Actinomadura montaniterrae</name>
    <dbReference type="NCBI Taxonomy" id="1803903"/>
    <lineage>
        <taxon>Bacteria</taxon>
        <taxon>Bacillati</taxon>
        <taxon>Actinomycetota</taxon>
        <taxon>Actinomycetes</taxon>
        <taxon>Streptosporangiales</taxon>
        <taxon>Thermomonosporaceae</taxon>
        <taxon>Actinomadura</taxon>
    </lineage>
</organism>
<dbReference type="PANTHER" id="PTHR10668:SF103">
    <property type="entry name" value="PYRIDINE NUCLEOTIDE-DISULFIDE OXIDOREDUCTASE DOMAIN-CONTAINING PROTEIN 2"/>
    <property type="match status" value="1"/>
</dbReference>
<dbReference type="RefSeq" id="WP_151539615.1">
    <property type="nucleotide sequence ID" value="NZ_WBMR01000018.1"/>
</dbReference>
<dbReference type="Gene3D" id="3.50.50.60">
    <property type="entry name" value="FAD/NAD(P)-binding domain"/>
    <property type="match status" value="2"/>
</dbReference>
<dbReference type="SUPFAM" id="SSF51905">
    <property type="entry name" value="FAD/NAD(P)-binding domain"/>
    <property type="match status" value="1"/>
</dbReference>
<comment type="function">
    <text evidence="1">Probable oxidoreductase that may play a role as regulator of mitochondrial function.</text>
</comment>
<reference evidence="5 6" key="1">
    <citation type="submission" date="2019-09" db="EMBL/GenBank/DDBJ databases">
        <title>Actinomadura physcomitrii sp. nov., a novel actinomycete isolated from moss [Physcomitrium sphaericum (Ludw) Fuernr].</title>
        <authorList>
            <person name="Liu C."/>
            <person name="Zhuang X."/>
        </authorList>
    </citation>
    <scope>NUCLEOTIDE SEQUENCE [LARGE SCALE GENOMIC DNA]</scope>
    <source>
        <strain evidence="5 6">CYP1-1B</strain>
    </source>
</reference>
<evidence type="ECO:0000259" key="4">
    <source>
        <dbReference type="Pfam" id="PF01593"/>
    </source>
</evidence>
<keyword evidence="6" id="KW-1185">Reference proteome</keyword>